<dbReference type="InterPro" id="IPR005821">
    <property type="entry name" value="Ion_trans_dom"/>
</dbReference>
<evidence type="ECO:0000259" key="13">
    <source>
        <dbReference type="Pfam" id="PF00520"/>
    </source>
</evidence>
<evidence type="ECO:0000256" key="10">
    <source>
        <dbReference type="ARBA" id="ARBA00023136"/>
    </source>
</evidence>
<feature type="transmembrane region" description="Helical" evidence="12">
    <location>
        <begin position="108"/>
        <end position="127"/>
    </location>
</feature>
<dbReference type="PANTHER" id="PTHR11537:SF254">
    <property type="entry name" value="POTASSIUM VOLTAGE-GATED CHANNEL PROTEIN SHAB"/>
    <property type="match status" value="1"/>
</dbReference>
<keyword evidence="15" id="KW-1185">Reference proteome</keyword>
<evidence type="ECO:0000256" key="4">
    <source>
        <dbReference type="ARBA" id="ARBA00022692"/>
    </source>
</evidence>
<keyword evidence="2" id="KW-0813">Transport</keyword>
<evidence type="ECO:0000256" key="9">
    <source>
        <dbReference type="ARBA" id="ARBA00023065"/>
    </source>
</evidence>
<accession>A0A444WEW7</accession>
<keyword evidence="11" id="KW-0407">Ion channel</keyword>
<keyword evidence="4 12" id="KW-0812">Transmembrane</keyword>
<keyword evidence="6" id="KW-0851">Voltage-gated channel</keyword>
<dbReference type="PRINTS" id="PR00169">
    <property type="entry name" value="KCHANNEL"/>
</dbReference>
<feature type="transmembrane region" description="Helical" evidence="12">
    <location>
        <begin position="215"/>
        <end position="240"/>
    </location>
</feature>
<dbReference type="SUPFAM" id="SSF81324">
    <property type="entry name" value="Voltage-gated potassium channels"/>
    <property type="match status" value="1"/>
</dbReference>
<evidence type="ECO:0000256" key="3">
    <source>
        <dbReference type="ARBA" id="ARBA00022538"/>
    </source>
</evidence>
<dbReference type="PANTHER" id="PTHR11537">
    <property type="entry name" value="VOLTAGE-GATED POTASSIUM CHANNEL"/>
    <property type="match status" value="1"/>
</dbReference>
<feature type="transmembrane region" description="Helical" evidence="12">
    <location>
        <begin position="62"/>
        <end position="81"/>
    </location>
</feature>
<dbReference type="Gene3D" id="1.10.287.70">
    <property type="match status" value="1"/>
</dbReference>
<dbReference type="InterPro" id="IPR027359">
    <property type="entry name" value="Volt_channel_dom_sf"/>
</dbReference>
<reference evidence="14 15" key="1">
    <citation type="submission" date="2014-12" db="EMBL/GenBank/DDBJ databases">
        <title>Genome sequence of Flavobacterium beibuense RSKm HC5.</title>
        <authorList>
            <person name="Kim J.F."/>
            <person name="Song J.Y."/>
            <person name="Kwak M.-J."/>
            <person name="Lee S.-W."/>
        </authorList>
    </citation>
    <scope>NUCLEOTIDE SEQUENCE [LARGE SCALE GENOMIC DNA]</scope>
    <source>
        <strain evidence="14 15">RSKm HC5</strain>
    </source>
</reference>
<evidence type="ECO:0000313" key="14">
    <source>
        <dbReference type="EMBL" id="RYJ44401.1"/>
    </source>
</evidence>
<dbReference type="RefSeq" id="WP_129750165.1">
    <property type="nucleotide sequence ID" value="NZ_JUIW01000003.1"/>
</dbReference>
<evidence type="ECO:0000256" key="6">
    <source>
        <dbReference type="ARBA" id="ARBA00022882"/>
    </source>
</evidence>
<feature type="transmembrane region" description="Helical" evidence="12">
    <location>
        <begin position="31"/>
        <end position="50"/>
    </location>
</feature>
<dbReference type="GO" id="GO:0008076">
    <property type="term" value="C:voltage-gated potassium channel complex"/>
    <property type="evidence" value="ECO:0007669"/>
    <property type="project" value="InterPro"/>
</dbReference>
<dbReference type="GO" id="GO:0001508">
    <property type="term" value="P:action potential"/>
    <property type="evidence" value="ECO:0007669"/>
    <property type="project" value="TreeGrafter"/>
</dbReference>
<feature type="domain" description="Ion transport" evidence="13">
    <location>
        <begin position="27"/>
        <end position="244"/>
    </location>
</feature>
<evidence type="ECO:0000256" key="12">
    <source>
        <dbReference type="SAM" id="Phobius"/>
    </source>
</evidence>
<evidence type="ECO:0000313" key="15">
    <source>
        <dbReference type="Proteomes" id="UP000289775"/>
    </source>
</evidence>
<evidence type="ECO:0000256" key="2">
    <source>
        <dbReference type="ARBA" id="ARBA00022448"/>
    </source>
</evidence>
<sequence>MKNAVIPEKSRQKLHEVIYEADTPAGKFFDLALLVVIIISIVAVMLESVASIRLVYGKELAIAEWVITILFTIEYISRIIAVKKPLSYILSFYGIIDLLSTLPKYVDILIPGLSLSFLLSIRALRLLRVFRILKLVHFVGASNQLLIALKKSRAKIAVFLFAVIILCIILGTIMYMIEGPESGFTNIPVSIYWTIVTLTTVGFGDITPITPLGQFVSVIIMIMGYGIIAVPTGLVTAQFMQERNDVNNTQRCPNCNADHHKDNASYCYNCGYHLQKSRNDQ</sequence>
<dbReference type="Proteomes" id="UP000289775">
    <property type="component" value="Unassembled WGS sequence"/>
</dbReference>
<comment type="subcellular location">
    <subcellularLocation>
        <location evidence="1">Membrane</location>
        <topology evidence="1">Multi-pass membrane protein</topology>
    </subcellularLocation>
</comment>
<keyword evidence="5" id="KW-0631">Potassium channel</keyword>
<evidence type="ECO:0000256" key="7">
    <source>
        <dbReference type="ARBA" id="ARBA00022958"/>
    </source>
</evidence>
<keyword evidence="7" id="KW-0630">Potassium</keyword>
<dbReference type="Gene3D" id="1.20.120.350">
    <property type="entry name" value="Voltage-gated potassium channels. Chain C"/>
    <property type="match status" value="1"/>
</dbReference>
<organism evidence="14 15">
    <name type="scientific">Flavobacterium beibuense</name>
    <dbReference type="NCBI Taxonomy" id="657326"/>
    <lineage>
        <taxon>Bacteria</taxon>
        <taxon>Pseudomonadati</taxon>
        <taxon>Bacteroidota</taxon>
        <taxon>Flavobacteriia</taxon>
        <taxon>Flavobacteriales</taxon>
        <taxon>Flavobacteriaceae</taxon>
        <taxon>Flavobacterium</taxon>
    </lineage>
</organism>
<comment type="caution">
    <text evidence="14">The sequence shown here is derived from an EMBL/GenBank/DDBJ whole genome shotgun (WGS) entry which is preliminary data.</text>
</comment>
<keyword evidence="9" id="KW-0406">Ion transport</keyword>
<evidence type="ECO:0000256" key="5">
    <source>
        <dbReference type="ARBA" id="ARBA00022826"/>
    </source>
</evidence>
<protein>
    <submittedName>
        <fullName evidence="14">Kef-type K+ ransport system, putative NAD-binding component</fullName>
    </submittedName>
</protein>
<dbReference type="Pfam" id="PF00520">
    <property type="entry name" value="Ion_trans"/>
    <property type="match status" value="1"/>
</dbReference>
<dbReference type="EMBL" id="JUIW01000003">
    <property type="protein sequence ID" value="RYJ44401.1"/>
    <property type="molecule type" value="Genomic_DNA"/>
</dbReference>
<proteinExistence type="predicted"/>
<dbReference type="OrthoDB" id="9799090at2"/>
<feature type="transmembrane region" description="Helical" evidence="12">
    <location>
        <begin position="156"/>
        <end position="177"/>
    </location>
</feature>
<keyword evidence="3" id="KW-0633">Potassium transport</keyword>
<evidence type="ECO:0000256" key="8">
    <source>
        <dbReference type="ARBA" id="ARBA00022989"/>
    </source>
</evidence>
<name>A0A444WEW7_9FLAO</name>
<gene>
    <name evidence="14" type="ORF">NU09_1011</name>
</gene>
<keyword evidence="8 12" id="KW-1133">Transmembrane helix</keyword>
<evidence type="ECO:0000256" key="1">
    <source>
        <dbReference type="ARBA" id="ARBA00004141"/>
    </source>
</evidence>
<dbReference type="AlphaFoldDB" id="A0A444WEW7"/>
<dbReference type="InterPro" id="IPR028325">
    <property type="entry name" value="VG_K_chnl"/>
</dbReference>
<dbReference type="GO" id="GO:0005249">
    <property type="term" value="F:voltage-gated potassium channel activity"/>
    <property type="evidence" value="ECO:0007669"/>
    <property type="project" value="InterPro"/>
</dbReference>
<keyword evidence="10 12" id="KW-0472">Membrane</keyword>
<evidence type="ECO:0000256" key="11">
    <source>
        <dbReference type="ARBA" id="ARBA00023303"/>
    </source>
</evidence>